<dbReference type="Proteomes" id="UP000215301">
    <property type="component" value="Unassembled WGS sequence"/>
</dbReference>
<sequence>MKETYIYPAIFDYASDGISVSFPDLPGCFTCGDNEEEAVRNAKEAMALHISGMEDDGDVIPEPTPISKIKVEDNQIVVPIEVWMPYYRSGIKTVYVKKTLTIPSWLNSVAERSKINFSQVLQEALKEKLGIREYKQ</sequence>
<dbReference type="OMA" id="WLNTIAE"/>
<dbReference type="AlphaFoldDB" id="A0A231VMM1"/>
<evidence type="ECO:0000313" key="4">
    <source>
        <dbReference type="Proteomes" id="UP000214975"/>
    </source>
</evidence>
<evidence type="ECO:0000313" key="5">
    <source>
        <dbReference type="Proteomes" id="UP000215301"/>
    </source>
</evidence>
<gene>
    <name evidence="3" type="ORF">CE561_00365</name>
    <name evidence="2" type="ORF">Thert_02631</name>
</gene>
<dbReference type="Pfam" id="PF15919">
    <property type="entry name" value="HicB_lk_antitox"/>
    <property type="match status" value="1"/>
</dbReference>
<evidence type="ECO:0000313" key="3">
    <source>
        <dbReference type="EMBL" id="OXT09460.1"/>
    </source>
</evidence>
<dbReference type="GeneID" id="93863732"/>
<dbReference type="RefSeq" id="WP_013297374.1">
    <property type="nucleotide sequence ID" value="NZ_CP016893.1"/>
</dbReference>
<protein>
    <submittedName>
        <fullName evidence="3">HicB family protein</fullName>
    </submittedName>
    <submittedName>
        <fullName evidence="2">Pilus assembly protein</fullName>
    </submittedName>
</protein>
<dbReference type="InterPro" id="IPR035069">
    <property type="entry name" value="TTHA1013/TTHA0281-like"/>
</dbReference>
<evidence type="ECO:0000313" key="2">
    <source>
        <dbReference type="EMBL" id="AST58480.1"/>
    </source>
</evidence>
<dbReference type="InterPro" id="IPR031807">
    <property type="entry name" value="HicB-like"/>
</dbReference>
<reference evidence="2 4" key="1">
    <citation type="submission" date="2016-08" db="EMBL/GenBank/DDBJ databases">
        <title>A novel genetic cassette of butanologenic Thermoanaerobacterium thermosaccharolyticum that directly convert cellulose to butanol.</title>
        <authorList>
            <person name="Li T."/>
            <person name="He J."/>
        </authorList>
    </citation>
    <scope>NUCLEOTIDE SEQUENCE [LARGE SCALE GENOMIC DNA]</scope>
    <source>
        <strain evidence="2 4">TG57</strain>
    </source>
</reference>
<dbReference type="Proteomes" id="UP000214975">
    <property type="component" value="Chromosome"/>
</dbReference>
<dbReference type="EMBL" id="CP016893">
    <property type="protein sequence ID" value="AST58480.1"/>
    <property type="molecule type" value="Genomic_DNA"/>
</dbReference>
<dbReference type="Gene3D" id="3.30.160.250">
    <property type="match status" value="1"/>
</dbReference>
<accession>A0A231VMM1</accession>
<dbReference type="PANTHER" id="PTHR34504">
    <property type="entry name" value="ANTITOXIN HICB"/>
    <property type="match status" value="1"/>
</dbReference>
<dbReference type="PANTHER" id="PTHR34504:SF2">
    <property type="entry name" value="UPF0150 PROTEIN SSL0259"/>
    <property type="match status" value="1"/>
</dbReference>
<proteinExistence type="predicted"/>
<dbReference type="InterPro" id="IPR051404">
    <property type="entry name" value="TA_system_antitoxin"/>
</dbReference>
<dbReference type="EMBL" id="NKHD01000002">
    <property type="protein sequence ID" value="OXT09460.1"/>
    <property type="molecule type" value="Genomic_DNA"/>
</dbReference>
<organism evidence="3 5">
    <name type="scientific">Thermoanaerobacterium thermosaccharolyticum</name>
    <name type="common">Clostridium thermosaccharolyticum</name>
    <dbReference type="NCBI Taxonomy" id="1517"/>
    <lineage>
        <taxon>Bacteria</taxon>
        <taxon>Bacillati</taxon>
        <taxon>Bacillota</taxon>
        <taxon>Clostridia</taxon>
        <taxon>Thermoanaerobacterales</taxon>
        <taxon>Thermoanaerobacteraceae</taxon>
        <taxon>Thermoanaerobacterium</taxon>
    </lineage>
</organism>
<name>A0A231VMM1_THETR</name>
<dbReference type="SUPFAM" id="SSF143100">
    <property type="entry name" value="TTHA1013/TTHA0281-like"/>
    <property type="match status" value="1"/>
</dbReference>
<feature type="domain" description="HicB-like antitoxin of toxin-antitoxin system" evidence="1">
    <location>
        <begin position="15"/>
        <end position="94"/>
    </location>
</feature>
<evidence type="ECO:0000259" key="1">
    <source>
        <dbReference type="Pfam" id="PF15919"/>
    </source>
</evidence>
<reference evidence="3 5" key="2">
    <citation type="submission" date="2017-06" db="EMBL/GenBank/DDBJ databases">
        <title>Isolation and characterization of a thermophilic and butanogenic Thermoanaerobacterium thermosaccharolyticum M5 capable of efficient degradation of hemicellulose.</title>
        <authorList>
            <person name="Xin F."/>
            <person name="Jiang Y."/>
        </authorList>
    </citation>
    <scope>NUCLEOTIDE SEQUENCE [LARGE SCALE GENOMIC DNA]</scope>
    <source>
        <strain evidence="3 5">M5</strain>
    </source>
</reference>